<dbReference type="AlphaFoldDB" id="A0A6P2WFJ0"/>
<dbReference type="InterPro" id="IPR011009">
    <property type="entry name" value="Kinase-like_dom_sf"/>
</dbReference>
<dbReference type="Gene3D" id="3.90.1200.10">
    <property type="match status" value="1"/>
</dbReference>
<dbReference type="InterPro" id="IPR051678">
    <property type="entry name" value="AGP_Transferase"/>
</dbReference>
<sequence>MKDLAALEKIVRVDDLRLVVERDGTFVAEARTSRERVFVKATTDKAAFDRQCEILEALEASSFTPKILEKAVWDDYAVVVLSAIPGNQLDHALKSAGSETKLRLVAAAGAGLGQLHRAITPSRLLGMKFWQQRDGTLGHTVEWRAHLEGMVSKWMSRLNRAAPDYSEYCIQLDQLLRSGASLREPSDIRLLHCDYIGRNILVDADDCVSGILDFDAARIGDATYDLAKIVWVDMDFSDQTLRRAFLAGWENTYGEQVPRTEFLYYVGVQCLAAIAWTDKNAPLDSSNAFRSTAIRTLSEVVREL</sequence>
<evidence type="ECO:0000313" key="3">
    <source>
        <dbReference type="Proteomes" id="UP000494182"/>
    </source>
</evidence>
<dbReference type="RefSeq" id="WP_174972422.1">
    <property type="nucleotide sequence ID" value="NZ_CABVQT010000003.1"/>
</dbReference>
<dbReference type="EMBL" id="CABVQT010000003">
    <property type="protein sequence ID" value="VWC97190.1"/>
    <property type="molecule type" value="Genomic_DNA"/>
</dbReference>
<dbReference type="SUPFAM" id="SSF56112">
    <property type="entry name" value="Protein kinase-like (PK-like)"/>
    <property type="match status" value="1"/>
</dbReference>
<accession>A0A6P2WFJ0</accession>
<proteinExistence type="predicted"/>
<gene>
    <name evidence="2" type="ORF">BCO71171_01577</name>
</gene>
<dbReference type="PANTHER" id="PTHR21310">
    <property type="entry name" value="AMINOGLYCOSIDE PHOSPHOTRANSFERASE-RELATED-RELATED"/>
    <property type="match status" value="1"/>
</dbReference>
<protein>
    <recommendedName>
        <fullName evidence="1">Aminoglycoside phosphotransferase domain-containing protein</fullName>
    </recommendedName>
</protein>
<evidence type="ECO:0000313" key="2">
    <source>
        <dbReference type="EMBL" id="VWC97190.1"/>
    </source>
</evidence>
<name>A0A6P2WFJ0_9BURK</name>
<reference evidence="2 3" key="1">
    <citation type="submission" date="2019-09" db="EMBL/GenBank/DDBJ databases">
        <authorList>
            <person name="Depoorter E."/>
        </authorList>
    </citation>
    <scope>NUCLEOTIDE SEQUENCE [LARGE SCALE GENOMIC DNA]</scope>
    <source>
        <strain evidence="2">R-71171</strain>
    </source>
</reference>
<dbReference type="InterPro" id="IPR002575">
    <property type="entry name" value="Aminoglycoside_PTrfase"/>
</dbReference>
<dbReference type="Pfam" id="PF01636">
    <property type="entry name" value="APH"/>
    <property type="match status" value="1"/>
</dbReference>
<organism evidence="2 3">
    <name type="scientific">Burkholderia contaminans</name>
    <dbReference type="NCBI Taxonomy" id="488447"/>
    <lineage>
        <taxon>Bacteria</taxon>
        <taxon>Pseudomonadati</taxon>
        <taxon>Pseudomonadota</taxon>
        <taxon>Betaproteobacteria</taxon>
        <taxon>Burkholderiales</taxon>
        <taxon>Burkholderiaceae</taxon>
        <taxon>Burkholderia</taxon>
        <taxon>Burkholderia cepacia complex</taxon>
    </lineage>
</organism>
<evidence type="ECO:0000259" key="1">
    <source>
        <dbReference type="Pfam" id="PF01636"/>
    </source>
</evidence>
<feature type="domain" description="Aminoglycoside phosphotransferase" evidence="1">
    <location>
        <begin position="45"/>
        <end position="253"/>
    </location>
</feature>
<dbReference type="Proteomes" id="UP000494182">
    <property type="component" value="Unassembled WGS sequence"/>
</dbReference>